<dbReference type="PROSITE" id="PS50110">
    <property type="entry name" value="RESPONSE_REGULATORY"/>
    <property type="match status" value="1"/>
</dbReference>
<evidence type="ECO:0000256" key="2">
    <source>
        <dbReference type="PROSITE-ProRule" id="PRU00169"/>
    </source>
</evidence>
<dbReference type="PANTHER" id="PTHR44591">
    <property type="entry name" value="STRESS RESPONSE REGULATOR PROTEIN 1"/>
    <property type="match status" value="1"/>
</dbReference>
<accession>A0ABS6ETB6</accession>
<dbReference type="Proteomes" id="UP000783588">
    <property type="component" value="Unassembled WGS sequence"/>
</dbReference>
<feature type="modified residue" description="4-aspartylphosphate" evidence="2">
    <location>
        <position position="57"/>
    </location>
</feature>
<dbReference type="EMBL" id="JAHLQI010000005">
    <property type="protein sequence ID" value="MBU5490951.1"/>
    <property type="molecule type" value="Genomic_DNA"/>
</dbReference>
<dbReference type="Pfam" id="PF00072">
    <property type="entry name" value="Response_reg"/>
    <property type="match status" value="1"/>
</dbReference>
<gene>
    <name evidence="4" type="ORF">KQI75_10035</name>
</gene>
<protein>
    <submittedName>
        <fullName evidence="4">Response regulator</fullName>
    </submittedName>
</protein>
<feature type="domain" description="Response regulatory" evidence="3">
    <location>
        <begin position="6"/>
        <end position="124"/>
    </location>
</feature>
<evidence type="ECO:0000313" key="5">
    <source>
        <dbReference type="Proteomes" id="UP000783588"/>
    </source>
</evidence>
<proteinExistence type="predicted"/>
<evidence type="ECO:0000313" key="4">
    <source>
        <dbReference type="EMBL" id="MBU5490951.1"/>
    </source>
</evidence>
<name>A0ABS6ETB6_9FIRM</name>
<keyword evidence="1 2" id="KW-0597">Phosphoprotein</keyword>
<sequence length="258" mass="28736">MLSLTRILIASDDSVFTRALSSAIESSAQLSITGIYSSGDGLTDTILHEQPDALLIDLMIPGINAFSLLKELHDLPAEQCPAIFVLSSFASPHTVAECDRLGVSFFLRKPVDLQALVELITRYGCVPRRFSSDSQQPSAHDISRRVTQIISSLQLPAHVAGYRYARECILMTLEDPSVADSVTKILYPAVARKYHTTWTSVERDIRNAVEIAWKRSGGRMAGFSSMRRPPNRELILTIADRVRYELHLDNHRELADEA</sequence>
<keyword evidence="5" id="KW-1185">Reference proteome</keyword>
<comment type="caution">
    <text evidence="4">The sequence shown here is derived from an EMBL/GenBank/DDBJ whole genome shotgun (WGS) entry which is preliminary data.</text>
</comment>
<dbReference type="RefSeq" id="WP_216470666.1">
    <property type="nucleotide sequence ID" value="NZ_JAHLQI010000005.1"/>
</dbReference>
<dbReference type="PANTHER" id="PTHR44591:SF3">
    <property type="entry name" value="RESPONSE REGULATORY DOMAIN-CONTAINING PROTEIN"/>
    <property type="match status" value="1"/>
</dbReference>
<dbReference type="InterPro" id="IPR050595">
    <property type="entry name" value="Bact_response_regulator"/>
</dbReference>
<evidence type="ECO:0000256" key="1">
    <source>
        <dbReference type="ARBA" id="ARBA00022553"/>
    </source>
</evidence>
<reference evidence="4 5" key="1">
    <citation type="submission" date="2021-06" db="EMBL/GenBank/DDBJ databases">
        <authorList>
            <person name="Sun Q."/>
            <person name="Li D."/>
        </authorList>
    </citation>
    <scope>NUCLEOTIDE SEQUENCE [LARGE SCALE GENOMIC DNA]</scope>
    <source>
        <strain evidence="4 5">MSJd-7</strain>
    </source>
</reference>
<organism evidence="4 5">
    <name type="scientific">Butyricicoccus intestinisimiae</name>
    <dbReference type="NCBI Taxonomy" id="2841509"/>
    <lineage>
        <taxon>Bacteria</taxon>
        <taxon>Bacillati</taxon>
        <taxon>Bacillota</taxon>
        <taxon>Clostridia</taxon>
        <taxon>Eubacteriales</taxon>
        <taxon>Butyricicoccaceae</taxon>
        <taxon>Butyricicoccus</taxon>
    </lineage>
</organism>
<dbReference type="InterPro" id="IPR014879">
    <property type="entry name" value="Spo0A_C"/>
</dbReference>
<dbReference type="SMART" id="SM00448">
    <property type="entry name" value="REC"/>
    <property type="match status" value="1"/>
</dbReference>
<dbReference type="InterPro" id="IPR001789">
    <property type="entry name" value="Sig_transdc_resp-reg_receiver"/>
</dbReference>
<evidence type="ECO:0000259" key="3">
    <source>
        <dbReference type="PROSITE" id="PS50110"/>
    </source>
</evidence>
<dbReference type="Pfam" id="PF08769">
    <property type="entry name" value="Spo0A_C"/>
    <property type="match status" value="1"/>
</dbReference>